<dbReference type="OrthoDB" id="9804143at2"/>
<dbReference type="AlphaFoldDB" id="A0A544QTC3"/>
<feature type="transmembrane region" description="Helical" evidence="8">
    <location>
        <begin position="46"/>
        <end position="69"/>
    </location>
</feature>
<comment type="similarity">
    <text evidence="8 9">Belongs to the MurJ/MviN family.</text>
</comment>
<evidence type="ECO:0000256" key="2">
    <source>
        <dbReference type="ARBA" id="ARBA00022475"/>
    </source>
</evidence>
<dbReference type="GO" id="GO:0005886">
    <property type="term" value="C:plasma membrane"/>
    <property type="evidence" value="ECO:0007669"/>
    <property type="project" value="UniProtKB-SubCell"/>
</dbReference>
<feature type="transmembrane region" description="Helical" evidence="8">
    <location>
        <begin position="90"/>
        <end position="110"/>
    </location>
</feature>
<feature type="transmembrane region" description="Helical" evidence="8">
    <location>
        <begin position="269"/>
        <end position="287"/>
    </location>
</feature>
<name>A0A544QTC3_9FIRM</name>
<dbReference type="PANTHER" id="PTHR47019">
    <property type="entry name" value="LIPID II FLIPPASE MURJ"/>
    <property type="match status" value="1"/>
</dbReference>
<dbReference type="HAMAP" id="MF_02078">
    <property type="entry name" value="MurJ_MviN"/>
    <property type="match status" value="1"/>
</dbReference>
<evidence type="ECO:0000313" key="10">
    <source>
        <dbReference type="EMBL" id="TQQ83935.1"/>
    </source>
</evidence>
<comment type="function">
    <text evidence="8 9">Involved in peptidoglycan biosynthesis. Transports lipid-linked peptidoglycan precursors from the inner to the outer leaflet of the cytoplasmic membrane.</text>
</comment>
<dbReference type="EMBL" id="SGJB01000019">
    <property type="protein sequence ID" value="TQQ83935.1"/>
    <property type="molecule type" value="Genomic_DNA"/>
</dbReference>
<feature type="transmembrane region" description="Helical" evidence="8">
    <location>
        <begin position="382"/>
        <end position="400"/>
    </location>
</feature>
<evidence type="ECO:0000256" key="4">
    <source>
        <dbReference type="ARBA" id="ARBA00022960"/>
    </source>
</evidence>
<dbReference type="GO" id="GO:0008360">
    <property type="term" value="P:regulation of cell shape"/>
    <property type="evidence" value="ECO:0007669"/>
    <property type="project" value="UniProtKB-UniRule"/>
</dbReference>
<dbReference type="InterPro" id="IPR004268">
    <property type="entry name" value="MurJ"/>
</dbReference>
<dbReference type="NCBIfam" id="TIGR01695">
    <property type="entry name" value="murJ_mviN"/>
    <property type="match status" value="1"/>
</dbReference>
<feature type="transmembrane region" description="Helical" evidence="8">
    <location>
        <begin position="225"/>
        <end position="244"/>
    </location>
</feature>
<feature type="transmembrane region" description="Helical" evidence="8">
    <location>
        <begin position="406"/>
        <end position="424"/>
    </location>
</feature>
<feature type="transmembrane region" description="Helical" evidence="8">
    <location>
        <begin position="351"/>
        <end position="370"/>
    </location>
</feature>
<keyword evidence="7 8" id="KW-0472">Membrane</keyword>
<keyword evidence="11" id="KW-1185">Reference proteome</keyword>
<feature type="transmembrane region" description="Helical" evidence="8">
    <location>
        <begin position="130"/>
        <end position="149"/>
    </location>
</feature>
<keyword evidence="3 8" id="KW-0812">Transmembrane</keyword>
<evidence type="ECO:0000256" key="8">
    <source>
        <dbReference type="HAMAP-Rule" id="MF_02078"/>
    </source>
</evidence>
<proteinExistence type="inferred from homology"/>
<sequence length="516" mass="56999">MSNTATAALWIMMATMLSKVLGFFREVVLATFYGTGEYADVFLLTLNIPSLIIAVVGTAIATIYVPIYFKTKEKSGEEGSLRFTNNMINIVLVFSIIVCILGLIFTGNIIEILAVGFEGEKFDLAVKFTKIMFSGVIFLSISKIVSSYLQVNDNFVIPGLVGLPYNIIIITAIVLSTKTSIEIMAIGALLGMASQMLFQIPAAIKKKYRYMPYFNLKDENIKEMIVLMMPILIGVAIGQINIMVDKTLASTLGDGPLSALNYANKLNDFVMALFVTSIVTVIYPKLAQMTQNENRERFIDTIVTSANSIVLLVLPITVGAIVLAEPIVRILFERGAFNSESTEMTYNALRFYSLGLVAMGLRDVLIRVFYSLSDTKTPMINGSIALIINIVLNFILIKPFGYKGLAVSTSIASIITIILMFYTLKKKAGYFGLDRMMKTGIKSLIASLIMGIVSWFVYNMSYSMIGTGMINEIISVGISVVIGAAIYFIIIKLMKVEEISMVYEILNNMKRKIIKK</sequence>
<dbReference type="GO" id="GO:0034204">
    <property type="term" value="P:lipid translocation"/>
    <property type="evidence" value="ECO:0007669"/>
    <property type="project" value="TreeGrafter"/>
</dbReference>
<comment type="pathway">
    <text evidence="8">Cell wall biogenesis; peptidoglycan biosynthesis.</text>
</comment>
<dbReference type="InterPro" id="IPR051050">
    <property type="entry name" value="Lipid_II_flippase_MurJ/MviN"/>
</dbReference>
<comment type="subcellular location">
    <subcellularLocation>
        <location evidence="1 8">Cell membrane</location>
        <topology evidence="1 8">Multi-pass membrane protein</topology>
    </subcellularLocation>
</comment>
<dbReference type="GO" id="GO:0015648">
    <property type="term" value="F:lipid-linked peptidoglycan transporter activity"/>
    <property type="evidence" value="ECO:0007669"/>
    <property type="project" value="UniProtKB-UniRule"/>
</dbReference>
<keyword evidence="6 8" id="KW-1133">Transmembrane helix</keyword>
<feature type="transmembrane region" description="Helical" evidence="8">
    <location>
        <begin position="444"/>
        <end position="461"/>
    </location>
</feature>
<feature type="transmembrane region" description="Helical" evidence="8">
    <location>
        <begin position="156"/>
        <end position="177"/>
    </location>
</feature>
<dbReference type="Proteomes" id="UP000317863">
    <property type="component" value="Unassembled WGS sequence"/>
</dbReference>
<dbReference type="GO" id="GO:0009252">
    <property type="term" value="P:peptidoglycan biosynthetic process"/>
    <property type="evidence" value="ECO:0007669"/>
    <property type="project" value="UniProtKB-UniRule"/>
</dbReference>
<gene>
    <name evidence="8 10" type="primary">murJ</name>
    <name evidence="10" type="ORF">EXD82_09095</name>
</gene>
<keyword evidence="5 8" id="KW-0573">Peptidoglycan synthesis</keyword>
<evidence type="ECO:0000256" key="7">
    <source>
        <dbReference type="ARBA" id="ARBA00023136"/>
    </source>
</evidence>
<reference evidence="10 11" key="1">
    <citation type="submission" date="2019-02" db="EMBL/GenBank/DDBJ databases">
        <title>Peptostreptococcaceae bacterium ZHW00191 nov., a new bacterium isolated from the human gut.</title>
        <authorList>
            <person name="Zhou H.-W."/>
            <person name="Chen X.-J."/>
        </authorList>
    </citation>
    <scope>NUCLEOTIDE SEQUENCE [LARGE SCALE GENOMIC DNA]</scope>
    <source>
        <strain evidence="10 11">ZHW00191</strain>
    </source>
</reference>
<keyword evidence="8 9" id="KW-0961">Cell wall biogenesis/degradation</keyword>
<dbReference type="UniPathway" id="UPA00219"/>
<dbReference type="PRINTS" id="PR01806">
    <property type="entry name" value="VIRFACTRMVIN"/>
</dbReference>
<evidence type="ECO:0000256" key="1">
    <source>
        <dbReference type="ARBA" id="ARBA00004651"/>
    </source>
</evidence>
<feature type="transmembrane region" description="Helical" evidence="8">
    <location>
        <begin position="473"/>
        <end position="491"/>
    </location>
</feature>
<evidence type="ECO:0000313" key="11">
    <source>
        <dbReference type="Proteomes" id="UP000317863"/>
    </source>
</evidence>
<dbReference type="PIRSF" id="PIRSF002869">
    <property type="entry name" value="MviN"/>
    <property type="match status" value="1"/>
</dbReference>
<feature type="transmembrane region" description="Helical" evidence="8">
    <location>
        <begin position="183"/>
        <end position="204"/>
    </location>
</feature>
<evidence type="ECO:0000256" key="9">
    <source>
        <dbReference type="PIRNR" id="PIRNR002869"/>
    </source>
</evidence>
<protein>
    <recommendedName>
        <fullName evidence="8">Probable lipid II flippase MurJ</fullName>
    </recommendedName>
</protein>
<dbReference type="Pfam" id="PF03023">
    <property type="entry name" value="MurJ"/>
    <property type="match status" value="1"/>
</dbReference>
<dbReference type="CDD" id="cd13123">
    <property type="entry name" value="MATE_MurJ_like"/>
    <property type="match status" value="1"/>
</dbReference>
<organism evidence="10 11">
    <name type="scientific">Peptacetobacter hominis</name>
    <dbReference type="NCBI Taxonomy" id="2743610"/>
    <lineage>
        <taxon>Bacteria</taxon>
        <taxon>Bacillati</taxon>
        <taxon>Bacillota</taxon>
        <taxon>Clostridia</taxon>
        <taxon>Peptostreptococcales</taxon>
        <taxon>Peptostreptococcaceae</taxon>
        <taxon>Peptacetobacter</taxon>
    </lineage>
</organism>
<evidence type="ECO:0000256" key="6">
    <source>
        <dbReference type="ARBA" id="ARBA00022989"/>
    </source>
</evidence>
<evidence type="ECO:0000256" key="5">
    <source>
        <dbReference type="ARBA" id="ARBA00022984"/>
    </source>
</evidence>
<accession>A0A544QTC3</accession>
<keyword evidence="2 8" id="KW-1003">Cell membrane</keyword>
<comment type="caution">
    <text evidence="10">The sequence shown here is derived from an EMBL/GenBank/DDBJ whole genome shotgun (WGS) entry which is preliminary data.</text>
</comment>
<dbReference type="GO" id="GO:0071555">
    <property type="term" value="P:cell wall organization"/>
    <property type="evidence" value="ECO:0007669"/>
    <property type="project" value="UniProtKB-UniRule"/>
</dbReference>
<dbReference type="RefSeq" id="WP_142536602.1">
    <property type="nucleotide sequence ID" value="NZ_SGJB01000019.1"/>
</dbReference>
<keyword evidence="4 8" id="KW-0133">Cell shape</keyword>
<keyword evidence="8 9" id="KW-0813">Transport</keyword>
<evidence type="ECO:0000256" key="3">
    <source>
        <dbReference type="ARBA" id="ARBA00022692"/>
    </source>
</evidence>
<dbReference type="PANTHER" id="PTHR47019:SF1">
    <property type="entry name" value="LIPID II FLIPPASE MURJ"/>
    <property type="match status" value="1"/>
</dbReference>
<feature type="transmembrane region" description="Helical" evidence="8">
    <location>
        <begin position="308"/>
        <end position="331"/>
    </location>
</feature>